<reference evidence="2 3" key="1">
    <citation type="submission" date="2014-07" db="EMBL/GenBank/DDBJ databases">
        <authorList>
            <person name="Urmite Genomes Urmite Genomes"/>
        </authorList>
    </citation>
    <scope>NUCLEOTIDE SEQUENCE [LARGE SCALE GENOMIC DNA]</scope>
    <source>
        <strain evidence="2 3">20_BN</strain>
    </source>
</reference>
<accession>A0A078LNH2</accession>
<dbReference type="Proteomes" id="UP000053902">
    <property type="component" value="Unassembled WGS sequence"/>
</dbReference>
<keyword evidence="1" id="KW-0812">Transmembrane</keyword>
<evidence type="ECO:0008006" key="4">
    <source>
        <dbReference type="Google" id="ProtNLM"/>
    </source>
</evidence>
<keyword evidence="3" id="KW-1185">Reference proteome</keyword>
<dbReference type="RefSeq" id="WP_037023170.1">
    <property type="nucleotide sequence ID" value="NZ_CCSF01000001.1"/>
</dbReference>
<feature type="transmembrane region" description="Helical" evidence="1">
    <location>
        <begin position="56"/>
        <end position="74"/>
    </location>
</feature>
<dbReference type="HOGENOM" id="CLU_131508_0_0_6"/>
<keyword evidence="1" id="KW-1133">Transmembrane helix</keyword>
<dbReference type="OrthoDB" id="6118461at2"/>
<dbReference type="AlphaFoldDB" id="A0A078LNH2"/>
<evidence type="ECO:0000313" key="2">
    <source>
        <dbReference type="EMBL" id="CDZ94043.1"/>
    </source>
</evidence>
<dbReference type="InterPro" id="IPR021438">
    <property type="entry name" value="DUF3087"/>
</dbReference>
<organism evidence="2 3">
    <name type="scientific">Pseudomonas saudiphocaensis</name>
    <dbReference type="NCBI Taxonomy" id="1499686"/>
    <lineage>
        <taxon>Bacteria</taxon>
        <taxon>Pseudomonadati</taxon>
        <taxon>Pseudomonadota</taxon>
        <taxon>Gammaproteobacteria</taxon>
        <taxon>Pseudomonadales</taxon>
        <taxon>Pseudomonadaceae</taxon>
        <taxon>Pseudomonas</taxon>
    </lineage>
</organism>
<dbReference type="Pfam" id="PF11286">
    <property type="entry name" value="DUF3087"/>
    <property type="match status" value="1"/>
</dbReference>
<dbReference type="STRING" id="1499686.BN1079_01354"/>
<name>A0A078LNH2_9PSED</name>
<keyword evidence="1" id="KW-0472">Membrane</keyword>
<evidence type="ECO:0000313" key="3">
    <source>
        <dbReference type="Proteomes" id="UP000053902"/>
    </source>
</evidence>
<feature type="transmembrane region" description="Helical" evidence="1">
    <location>
        <begin position="21"/>
        <end position="44"/>
    </location>
</feature>
<gene>
    <name evidence="2" type="ORF">BN1079_01354</name>
</gene>
<dbReference type="eggNOG" id="ENOG502ZZ0F">
    <property type="taxonomic scope" value="Bacteria"/>
</dbReference>
<dbReference type="EMBL" id="CCSF01000001">
    <property type="protein sequence ID" value="CDZ94043.1"/>
    <property type="molecule type" value="Genomic_DNA"/>
</dbReference>
<protein>
    <recommendedName>
        <fullName evidence="4">DUF3087 domain-containing protein</fullName>
    </recommendedName>
</protein>
<proteinExistence type="predicted"/>
<sequence length="179" mass="19918">MSSFEIRPQNPETYRQQTRRSTLVVAATFAVLAMGLSTMAVAMFGEPGGDNLRLNIAGVVAGLLLTIALVRTFYWEQPWMASAVYGWRLKRSLMSVTNVMHHVKAGVAAGDETAMKLLRFYHLGLTQMHQLDANSSSLLEVRAEIEGHKERMQAQGLDLDQQRLEAGWIDTVKKIDAAK</sequence>
<evidence type="ECO:0000256" key="1">
    <source>
        <dbReference type="SAM" id="Phobius"/>
    </source>
</evidence>